<evidence type="ECO:0000256" key="5">
    <source>
        <dbReference type="ARBA" id="ARBA00038359"/>
    </source>
</evidence>
<organism evidence="8 9">
    <name type="scientific">Cucurbitaria berberidis CBS 394.84</name>
    <dbReference type="NCBI Taxonomy" id="1168544"/>
    <lineage>
        <taxon>Eukaryota</taxon>
        <taxon>Fungi</taxon>
        <taxon>Dikarya</taxon>
        <taxon>Ascomycota</taxon>
        <taxon>Pezizomycotina</taxon>
        <taxon>Dothideomycetes</taxon>
        <taxon>Pleosporomycetidae</taxon>
        <taxon>Pleosporales</taxon>
        <taxon>Pleosporineae</taxon>
        <taxon>Cucurbitariaceae</taxon>
        <taxon>Cucurbitaria</taxon>
    </lineage>
</organism>
<evidence type="ECO:0000259" key="7">
    <source>
        <dbReference type="Pfam" id="PF20684"/>
    </source>
</evidence>
<dbReference type="InterPro" id="IPR049326">
    <property type="entry name" value="Rhodopsin_dom_fungi"/>
</dbReference>
<evidence type="ECO:0000313" key="9">
    <source>
        <dbReference type="Proteomes" id="UP000800039"/>
    </source>
</evidence>
<keyword evidence="9" id="KW-1185">Reference proteome</keyword>
<comment type="subcellular location">
    <subcellularLocation>
        <location evidence="1">Membrane</location>
        <topology evidence="1">Multi-pass membrane protein</topology>
    </subcellularLocation>
</comment>
<dbReference type="Proteomes" id="UP000800039">
    <property type="component" value="Unassembled WGS sequence"/>
</dbReference>
<keyword evidence="3 6" id="KW-1133">Transmembrane helix</keyword>
<dbReference type="RefSeq" id="XP_040783907.1">
    <property type="nucleotide sequence ID" value="XM_040938009.1"/>
</dbReference>
<proteinExistence type="inferred from homology"/>
<dbReference type="GeneID" id="63855259"/>
<gene>
    <name evidence="8" type="ORF">K460DRAFT_419421</name>
</gene>
<dbReference type="Pfam" id="PF20684">
    <property type="entry name" value="Fung_rhodopsin"/>
    <property type="match status" value="1"/>
</dbReference>
<evidence type="ECO:0000313" key="8">
    <source>
        <dbReference type="EMBL" id="KAF1841344.1"/>
    </source>
</evidence>
<keyword evidence="4 6" id="KW-0472">Membrane</keyword>
<dbReference type="PANTHER" id="PTHR33048:SF47">
    <property type="entry name" value="INTEGRAL MEMBRANE PROTEIN-RELATED"/>
    <property type="match status" value="1"/>
</dbReference>
<evidence type="ECO:0000256" key="4">
    <source>
        <dbReference type="ARBA" id="ARBA00023136"/>
    </source>
</evidence>
<name>A0A9P4G9U2_9PLEO</name>
<keyword evidence="2 6" id="KW-0812">Transmembrane</keyword>
<dbReference type="AlphaFoldDB" id="A0A9P4G9U2"/>
<feature type="transmembrane region" description="Helical" evidence="6">
    <location>
        <begin position="188"/>
        <end position="207"/>
    </location>
</feature>
<evidence type="ECO:0000256" key="3">
    <source>
        <dbReference type="ARBA" id="ARBA00022989"/>
    </source>
</evidence>
<dbReference type="PANTHER" id="PTHR33048">
    <property type="entry name" value="PTH11-LIKE INTEGRAL MEMBRANE PROTEIN (AFU_ORTHOLOGUE AFUA_5G11245)"/>
    <property type="match status" value="1"/>
</dbReference>
<feature type="transmembrane region" description="Helical" evidence="6">
    <location>
        <begin position="112"/>
        <end position="131"/>
    </location>
</feature>
<accession>A0A9P4G9U2</accession>
<evidence type="ECO:0000256" key="6">
    <source>
        <dbReference type="SAM" id="Phobius"/>
    </source>
</evidence>
<dbReference type="InterPro" id="IPR052337">
    <property type="entry name" value="SAT4-like"/>
</dbReference>
<comment type="similarity">
    <text evidence="5">Belongs to the SAT4 family.</text>
</comment>
<reference evidence="8" key="1">
    <citation type="submission" date="2020-01" db="EMBL/GenBank/DDBJ databases">
        <authorList>
            <consortium name="DOE Joint Genome Institute"/>
            <person name="Haridas S."/>
            <person name="Albert R."/>
            <person name="Binder M."/>
            <person name="Bloem J."/>
            <person name="Labutti K."/>
            <person name="Salamov A."/>
            <person name="Andreopoulos B."/>
            <person name="Baker S.E."/>
            <person name="Barry K."/>
            <person name="Bills G."/>
            <person name="Bluhm B.H."/>
            <person name="Cannon C."/>
            <person name="Castanera R."/>
            <person name="Culley D.E."/>
            <person name="Daum C."/>
            <person name="Ezra D."/>
            <person name="Gonzalez J.B."/>
            <person name="Henrissat B."/>
            <person name="Kuo A."/>
            <person name="Liang C."/>
            <person name="Lipzen A."/>
            <person name="Lutzoni F."/>
            <person name="Magnuson J."/>
            <person name="Mondo S."/>
            <person name="Nolan M."/>
            <person name="Ohm R."/>
            <person name="Pangilinan J."/>
            <person name="Park H.-J."/>
            <person name="Ramirez L."/>
            <person name="Alfaro M."/>
            <person name="Sun H."/>
            <person name="Tritt A."/>
            <person name="Yoshinaga Y."/>
            <person name="Zwiers L.-H."/>
            <person name="Turgeon B.G."/>
            <person name="Goodwin S.B."/>
            <person name="Spatafora J.W."/>
            <person name="Crous P.W."/>
            <person name="Grigoriev I.V."/>
        </authorList>
    </citation>
    <scope>NUCLEOTIDE SEQUENCE</scope>
    <source>
        <strain evidence="8">CBS 394.84</strain>
    </source>
</reference>
<feature type="transmembrane region" description="Helical" evidence="6">
    <location>
        <begin position="259"/>
        <end position="281"/>
    </location>
</feature>
<dbReference type="OrthoDB" id="4682787at2759"/>
<feature type="transmembrane region" description="Helical" evidence="6">
    <location>
        <begin position="26"/>
        <end position="51"/>
    </location>
</feature>
<evidence type="ECO:0000256" key="1">
    <source>
        <dbReference type="ARBA" id="ARBA00004141"/>
    </source>
</evidence>
<protein>
    <recommendedName>
        <fullName evidence="7">Rhodopsin domain-containing protein</fullName>
    </recommendedName>
</protein>
<feature type="transmembrane region" description="Helical" evidence="6">
    <location>
        <begin position="63"/>
        <end position="81"/>
    </location>
</feature>
<feature type="transmembrane region" description="Helical" evidence="6">
    <location>
        <begin position="143"/>
        <end position="168"/>
    </location>
</feature>
<comment type="caution">
    <text evidence="8">The sequence shown here is derived from an EMBL/GenBank/DDBJ whole genome shotgun (WGS) entry which is preliminary data.</text>
</comment>
<feature type="domain" description="Rhodopsin" evidence="7">
    <location>
        <begin position="47"/>
        <end position="289"/>
    </location>
</feature>
<feature type="transmembrane region" description="Helical" evidence="6">
    <location>
        <begin position="227"/>
        <end position="247"/>
    </location>
</feature>
<dbReference type="EMBL" id="ML976618">
    <property type="protein sequence ID" value="KAF1841344.1"/>
    <property type="molecule type" value="Genomic_DNA"/>
</dbReference>
<dbReference type="GO" id="GO:0016020">
    <property type="term" value="C:membrane"/>
    <property type="evidence" value="ECO:0007669"/>
    <property type="project" value="UniProtKB-SubCell"/>
</dbReference>
<evidence type="ECO:0000256" key="2">
    <source>
        <dbReference type="ARBA" id="ARBA00022692"/>
    </source>
</evidence>
<sequence>MEQFLDGPALSPPNGVNSDFAKPEHGNVLCVGVFNVGIILVVSVVLIRLYTRIFLIKRFRVEDFFMIAALAIYVSFIYVGWTKFQCPGGFVHLWNIRVRELPRIFKGVNLGSILYCIVMLLLKISIFIDWIHIFVPPQIVRGGFYYACVGNMVMNILFYVACLFVEIFACTPRDKIWNIFQRGTCVNIYLINIASSVFNFVLDVAMLGMPQYKIWKLQLSKKRKVAISLLFAIGALGCICGGLRIVYSIPYMKSPDKSYYLTAFGLLATGEMTIGFLVLCIPSMPKLIKEMPRQDIVRKFLGRIGLSSLDRTPR</sequence>